<reference evidence="11" key="1">
    <citation type="submission" date="2017-07" db="EMBL/GenBank/DDBJ databases">
        <title>The cable genome - Insights into the physiology and evolution of filamentous bacteria capable of sulfide oxidation via long distance electron transfer.</title>
        <authorList>
            <person name="Thorup C."/>
            <person name="Bjerg J.T."/>
            <person name="Schreiber L."/>
            <person name="Nielsen L.P."/>
            <person name="Kjeldsen K.U."/>
            <person name="Boesen T."/>
            <person name="Boggild A."/>
            <person name="Meysman F."/>
            <person name="Geelhoed J."/>
            <person name="Schramm A."/>
        </authorList>
    </citation>
    <scope>NUCLEOTIDE SEQUENCE [LARGE SCALE GENOMIC DNA]</scope>
    <source>
        <strain evidence="11">GS</strain>
    </source>
</reference>
<dbReference type="Gene3D" id="3.20.20.80">
    <property type="entry name" value="Glycosidases"/>
    <property type="match status" value="1"/>
</dbReference>
<evidence type="ECO:0000256" key="5">
    <source>
        <dbReference type="ARBA" id="ARBA00022676"/>
    </source>
</evidence>
<dbReference type="PANTHER" id="PTHR32438">
    <property type="entry name" value="4-ALPHA-GLUCANOTRANSFERASE DPE1, CHLOROPLASTIC/AMYLOPLASTIC"/>
    <property type="match status" value="1"/>
</dbReference>
<dbReference type="PANTHER" id="PTHR32438:SF5">
    <property type="entry name" value="4-ALPHA-GLUCANOTRANSFERASE DPE1, CHLOROPLASTIC_AMYLOPLASTIC"/>
    <property type="match status" value="1"/>
</dbReference>
<dbReference type="EC" id="2.4.1.25" evidence="3 10"/>
<comment type="catalytic activity">
    <reaction evidence="1 10">
        <text>Transfers a segment of a (1-&gt;4)-alpha-D-glucan to a new position in an acceptor, which may be glucose or a (1-&gt;4)-alpha-D-glucan.</text>
        <dbReference type="EC" id="2.4.1.25"/>
    </reaction>
</comment>
<dbReference type="NCBIfam" id="NF011080">
    <property type="entry name" value="PRK14508.1-3"/>
    <property type="match status" value="1"/>
</dbReference>
<keyword evidence="7 10" id="KW-0119">Carbohydrate metabolism</keyword>
<dbReference type="GO" id="GO:0004134">
    <property type="term" value="F:4-alpha-glucanotransferase activity"/>
    <property type="evidence" value="ECO:0007669"/>
    <property type="project" value="UniProtKB-EC"/>
</dbReference>
<comment type="similarity">
    <text evidence="2 10">Belongs to the disproportionating enzyme family.</text>
</comment>
<sequence length="530" mass="60086">MTEQNSKSSLSGRISEVRTSGILLHISSLPSQYGIGDLGLGSHAFIDFLARSGQSYWQVLPLVPVSPAFGNSPYMSGSAFAGNTLLISPDLLIRDGWLRQEELPSLPAEFSEYLVHFEAVAAWKEQVLARAWQSFQNKNDGVQQETFFNELTNRLPWLRNYSLFTALKQQFNQQGWFDWPEELRQHQPEAIEAAEQEFQQNIRRCQFEQYLFFQQWQELHRHAAANRVQIIGDLPIYVALDSADVWADQDIFMLSPKTGHPTHVAGVPPDYFSKTGQLWGNPLYRWHSRTAEVKQRLLDWWEERLRAILSVVDVIRIDHFRGFEAYWSVAAKEETAMNGSWQKGPGLRFFKEMEKRLGSLPVIAEDLGVITQEVEALRDDLGFPGMKILLFAFDGKSDNAYLPQNMITNCVVYTGTHDNDTAVGWYLSGEVAASAKQQAKHCANRSDDDTSRFHEDMIYLAQSSVAALCLLPMQDVLGFGNDCRMNTPGTASGNWRWRCASRFITDALAEQLRQSTILFGRLPATEAAIS</sequence>
<evidence type="ECO:0000256" key="3">
    <source>
        <dbReference type="ARBA" id="ARBA00012560"/>
    </source>
</evidence>
<gene>
    <name evidence="11" type="ORF">CDV28_11721</name>
</gene>
<dbReference type="NCBIfam" id="TIGR00217">
    <property type="entry name" value="malQ"/>
    <property type="match status" value="1"/>
</dbReference>
<evidence type="ECO:0000313" key="11">
    <source>
        <dbReference type="EMBL" id="TAA74786.1"/>
    </source>
</evidence>
<evidence type="ECO:0000256" key="2">
    <source>
        <dbReference type="ARBA" id="ARBA00005684"/>
    </source>
</evidence>
<dbReference type="EMBL" id="NQJD01000017">
    <property type="protein sequence ID" value="TAA74786.1"/>
    <property type="molecule type" value="Genomic_DNA"/>
</dbReference>
<keyword evidence="6 10" id="KW-0808">Transferase</keyword>
<evidence type="ECO:0000256" key="6">
    <source>
        <dbReference type="ARBA" id="ARBA00022679"/>
    </source>
</evidence>
<keyword evidence="12" id="KW-1185">Reference proteome</keyword>
<evidence type="ECO:0000256" key="10">
    <source>
        <dbReference type="RuleBase" id="RU361207"/>
    </source>
</evidence>
<organism evidence="11 12">
    <name type="scientific">Candidatus Electronema aureum</name>
    <dbReference type="NCBI Taxonomy" id="2005002"/>
    <lineage>
        <taxon>Bacteria</taxon>
        <taxon>Pseudomonadati</taxon>
        <taxon>Thermodesulfobacteriota</taxon>
        <taxon>Desulfobulbia</taxon>
        <taxon>Desulfobulbales</taxon>
        <taxon>Desulfobulbaceae</taxon>
        <taxon>Candidatus Electronema</taxon>
    </lineage>
</organism>
<evidence type="ECO:0000256" key="4">
    <source>
        <dbReference type="ARBA" id="ARBA00020295"/>
    </source>
</evidence>
<comment type="caution">
    <text evidence="11">The sequence shown here is derived from an EMBL/GenBank/DDBJ whole genome shotgun (WGS) entry which is preliminary data.</text>
</comment>
<evidence type="ECO:0000256" key="7">
    <source>
        <dbReference type="ARBA" id="ARBA00023277"/>
    </source>
</evidence>
<dbReference type="Pfam" id="PF02446">
    <property type="entry name" value="Glyco_hydro_77"/>
    <property type="match status" value="1"/>
</dbReference>
<dbReference type="InterPro" id="IPR017853">
    <property type="entry name" value="GH"/>
</dbReference>
<dbReference type="GO" id="GO:0005975">
    <property type="term" value="P:carbohydrate metabolic process"/>
    <property type="evidence" value="ECO:0007669"/>
    <property type="project" value="InterPro"/>
</dbReference>
<accession>A0A521G1A9</accession>
<dbReference type="InterPro" id="IPR003385">
    <property type="entry name" value="Glyco_hydro_77"/>
</dbReference>
<evidence type="ECO:0000256" key="9">
    <source>
        <dbReference type="ARBA" id="ARBA00031501"/>
    </source>
</evidence>
<name>A0A521G1A9_9BACT</name>
<dbReference type="AlphaFoldDB" id="A0A521G1A9"/>
<evidence type="ECO:0000313" key="12">
    <source>
        <dbReference type="Proteomes" id="UP000316238"/>
    </source>
</evidence>
<evidence type="ECO:0000256" key="8">
    <source>
        <dbReference type="ARBA" id="ARBA00031423"/>
    </source>
</evidence>
<proteinExistence type="inferred from homology"/>
<dbReference type="SUPFAM" id="SSF51445">
    <property type="entry name" value="(Trans)glycosidases"/>
    <property type="match status" value="1"/>
</dbReference>
<evidence type="ECO:0000256" key="1">
    <source>
        <dbReference type="ARBA" id="ARBA00000439"/>
    </source>
</evidence>
<dbReference type="Proteomes" id="UP000316238">
    <property type="component" value="Unassembled WGS sequence"/>
</dbReference>
<keyword evidence="5 10" id="KW-0328">Glycosyltransferase</keyword>
<protein>
    <recommendedName>
        <fullName evidence="4 10">4-alpha-glucanotransferase</fullName>
        <ecNumber evidence="3 10">2.4.1.25</ecNumber>
    </recommendedName>
    <alternativeName>
        <fullName evidence="8 10">Amylomaltase</fullName>
    </alternativeName>
    <alternativeName>
        <fullName evidence="9 10">Disproportionating enzyme</fullName>
    </alternativeName>
</protein>